<dbReference type="GO" id="GO:0006888">
    <property type="term" value="P:endoplasmic reticulum to Golgi vesicle-mediated transport"/>
    <property type="evidence" value="ECO:0007669"/>
    <property type="project" value="TreeGrafter"/>
</dbReference>
<dbReference type="InterPro" id="IPR035969">
    <property type="entry name" value="Rab-GAP_TBC_sf"/>
</dbReference>
<gene>
    <name evidence="4" type="ORF">LECACI_7A001028</name>
</gene>
<dbReference type="FunFam" id="1.10.472.80:FF:000060">
    <property type="entry name" value="TBC domain protein, putative"/>
    <property type="match status" value="1"/>
</dbReference>
<protein>
    <submittedName>
        <fullName evidence="4">TBC1 domain family member 20</fullName>
    </submittedName>
</protein>
<comment type="caution">
    <text evidence="4">The sequence shown here is derived from an EMBL/GenBank/DDBJ whole genome shotgun (WGS) entry which is preliminary data.</text>
</comment>
<dbReference type="FunFam" id="1.10.8.1310:FF:000001">
    <property type="entry name" value="TBC1 domain family, member 20"/>
    <property type="match status" value="1"/>
</dbReference>
<feature type="compositionally biased region" description="Basic and acidic residues" evidence="2">
    <location>
        <begin position="25"/>
        <end position="35"/>
    </location>
</feature>
<keyword evidence="1" id="KW-0343">GTPase activation</keyword>
<dbReference type="SMART" id="SM00164">
    <property type="entry name" value="TBC"/>
    <property type="match status" value="1"/>
</dbReference>
<name>A0AAI9E7J5_9PEZI</name>
<evidence type="ECO:0000256" key="2">
    <source>
        <dbReference type="SAM" id="MobiDB-lite"/>
    </source>
</evidence>
<dbReference type="GO" id="GO:0005096">
    <property type="term" value="F:GTPase activator activity"/>
    <property type="evidence" value="ECO:0007669"/>
    <property type="project" value="UniProtKB-KW"/>
</dbReference>
<accession>A0AAI9E7J5</accession>
<feature type="compositionally biased region" description="Low complexity" evidence="2">
    <location>
        <begin position="36"/>
        <end position="50"/>
    </location>
</feature>
<dbReference type="Proteomes" id="UP001296104">
    <property type="component" value="Unassembled WGS sequence"/>
</dbReference>
<dbReference type="InterPro" id="IPR000195">
    <property type="entry name" value="Rab-GAP-TBC_dom"/>
</dbReference>
<dbReference type="Gene3D" id="1.10.472.80">
    <property type="entry name" value="Ypt/Rab-GAP domain of gyp1p, domain 3"/>
    <property type="match status" value="1"/>
</dbReference>
<organism evidence="4 5">
    <name type="scientific">Lecanosticta acicola</name>
    <dbReference type="NCBI Taxonomy" id="111012"/>
    <lineage>
        <taxon>Eukaryota</taxon>
        <taxon>Fungi</taxon>
        <taxon>Dikarya</taxon>
        <taxon>Ascomycota</taxon>
        <taxon>Pezizomycotina</taxon>
        <taxon>Dothideomycetes</taxon>
        <taxon>Dothideomycetidae</taxon>
        <taxon>Mycosphaerellales</taxon>
        <taxon>Mycosphaerellaceae</taxon>
        <taxon>Lecanosticta</taxon>
    </lineage>
</organism>
<feature type="region of interest" description="Disordered" evidence="2">
    <location>
        <begin position="1"/>
        <end position="61"/>
    </location>
</feature>
<reference evidence="4" key="1">
    <citation type="submission" date="2023-11" db="EMBL/GenBank/DDBJ databases">
        <authorList>
            <person name="Alioto T."/>
            <person name="Alioto T."/>
            <person name="Gomez Garrido J."/>
        </authorList>
    </citation>
    <scope>NUCLEOTIDE SEQUENCE</scope>
</reference>
<dbReference type="AlphaFoldDB" id="A0AAI9E7J5"/>
<dbReference type="Gene3D" id="1.10.8.1310">
    <property type="match status" value="1"/>
</dbReference>
<dbReference type="GO" id="GO:0005789">
    <property type="term" value="C:endoplasmic reticulum membrane"/>
    <property type="evidence" value="ECO:0007669"/>
    <property type="project" value="TreeGrafter"/>
</dbReference>
<sequence>MASVPSPIDNPPATDSGDLPGTPHDGLEAEMDRDGTTAAAAMPSTSHAAAQSDPLSASWGNEPLSEAARKKVARILAACRDRDLEALSDLATSKGGLVEDEVRRAAWPILLACDHQPRPTSVDWSRLERHRDEDQVELDVHRSFVYYPENESRQRLDARKGELSNVITAVLRQHPILCYFQGYHDIVQVLLLVLGADAAVSAVARLSLLRIRDFMLPTLAAAECHLHLLPAILYSADKTLYQHLSGATQPTPFFALAATLTLYAHDIEEYGDIARLFDYLLASEAAVPVYLFAVIVISRKKELLEIDHDEPEMLHSILSKLPKPLDLEGLITRTQALFKQCPPERLPNRAWSRISSYSVLKTTRVPQALAAQTLEDGEKLFEKQASEIRRQEQLKLVRHRASALAYRYRRSVGWTSAAVLVALLALYYGRSGAAGNFDGWSTLASTVKYRMVEMARKISSAKWR</sequence>
<evidence type="ECO:0000259" key="3">
    <source>
        <dbReference type="PROSITE" id="PS50086"/>
    </source>
</evidence>
<dbReference type="PANTHER" id="PTHR20913">
    <property type="entry name" value="TBC1 DOMAIN FAMILY MEMBER 20/GTPASE"/>
    <property type="match status" value="1"/>
</dbReference>
<evidence type="ECO:0000313" key="5">
    <source>
        <dbReference type="Proteomes" id="UP001296104"/>
    </source>
</evidence>
<proteinExistence type="predicted"/>
<keyword evidence="5" id="KW-1185">Reference proteome</keyword>
<evidence type="ECO:0000313" key="4">
    <source>
        <dbReference type="EMBL" id="CAK3811301.1"/>
    </source>
</evidence>
<dbReference type="Pfam" id="PF00566">
    <property type="entry name" value="RabGAP-TBC"/>
    <property type="match status" value="1"/>
</dbReference>
<dbReference type="PANTHER" id="PTHR20913:SF7">
    <property type="entry name" value="RE60063P"/>
    <property type="match status" value="1"/>
</dbReference>
<dbReference type="InterPro" id="IPR045913">
    <property type="entry name" value="TBC20/Gyp8-like"/>
</dbReference>
<dbReference type="SUPFAM" id="SSF47923">
    <property type="entry name" value="Ypt/Rab-GAP domain of gyp1p"/>
    <property type="match status" value="2"/>
</dbReference>
<dbReference type="EMBL" id="CAVMBE010000003">
    <property type="protein sequence ID" value="CAK3811301.1"/>
    <property type="molecule type" value="Genomic_DNA"/>
</dbReference>
<evidence type="ECO:0000256" key="1">
    <source>
        <dbReference type="ARBA" id="ARBA00022468"/>
    </source>
</evidence>
<dbReference type="PROSITE" id="PS50086">
    <property type="entry name" value="TBC_RABGAP"/>
    <property type="match status" value="1"/>
</dbReference>
<feature type="domain" description="Rab-GAP TBC" evidence="3">
    <location>
        <begin position="97"/>
        <end position="284"/>
    </location>
</feature>